<dbReference type="PANTHER" id="PTHR37291:SF1">
    <property type="entry name" value="TYPE IV METHYL-DIRECTED RESTRICTION ENZYME ECOKMCRB SUBUNIT"/>
    <property type="match status" value="1"/>
</dbReference>
<gene>
    <name evidence="2" type="ORF">VB264_04470</name>
</gene>
<comment type="caution">
    <text evidence="2">The sequence shown here is derived from an EMBL/GenBank/DDBJ whole genome shotgun (WGS) entry which is preliminary data.</text>
</comment>
<feature type="domain" description="AAA+ ATPase" evidence="1">
    <location>
        <begin position="182"/>
        <end position="346"/>
    </location>
</feature>
<dbReference type="InterPro" id="IPR003593">
    <property type="entry name" value="AAA+_ATPase"/>
</dbReference>
<dbReference type="Gene3D" id="3.40.50.300">
    <property type="entry name" value="P-loop containing nucleotide triphosphate hydrolases"/>
    <property type="match status" value="1"/>
</dbReference>
<dbReference type="InterPro" id="IPR011704">
    <property type="entry name" value="ATPase_dyneun-rel_AAA"/>
</dbReference>
<evidence type="ECO:0000259" key="1">
    <source>
        <dbReference type="SMART" id="SM00382"/>
    </source>
</evidence>
<dbReference type="InterPro" id="IPR002740">
    <property type="entry name" value="EVE_domain"/>
</dbReference>
<dbReference type="SUPFAM" id="SSF88697">
    <property type="entry name" value="PUA domain-like"/>
    <property type="match status" value="1"/>
</dbReference>
<proteinExistence type="predicted"/>
<dbReference type="RefSeq" id="WP_323247132.1">
    <property type="nucleotide sequence ID" value="NZ_JAYFUL010000005.1"/>
</dbReference>
<dbReference type="Proteomes" id="UP001304671">
    <property type="component" value="Unassembled WGS sequence"/>
</dbReference>
<dbReference type="EMBL" id="JAYFUL010000005">
    <property type="protein sequence ID" value="MEA5257028.1"/>
    <property type="molecule type" value="Genomic_DNA"/>
</dbReference>
<dbReference type="Pfam" id="PF07728">
    <property type="entry name" value="AAA_5"/>
    <property type="match status" value="1"/>
</dbReference>
<sequence>MPQKNARNYWWLNANPRIWSIDSLKPEQVQSYTSHNEFDHKRRIYKYFEAVKKGDLVIGYESTPVKQIKAIFEITEALHVDPHFGEIISFKLKERVPEPIDWIELKSIHFFKDSEVLKNRNNQGSLFNITEDEFEAIQAMIDAQKEAMMGEDVLIPYEKKDALVDLFMDEEQFEEILETLKYKKNIILQGSPGVGKTFIAKRLAYTLVGTQDDSRIKMVQFHQSYSYEDFIQGLRPDGEGGFKLKNGVFYEFCRQAQRNAGIDHFFIIDEINRGNLSKIFGELLLLIESDKRGRANEMPLTYGDKDSEPFYVPDNLYIIGTMNTADRSLAMIDYALRRRFAFISLEPLFNQKFVAYLVQKGVERNFAENISKVISQLNQVIANDKNLQKGFQIGHSYFSTFANEDDTHKWYRRIVNLEIAPLLEEYWFDNEDKVKAEIKKLLEIF</sequence>
<protein>
    <submittedName>
        <fullName evidence="2">AAA family ATPase</fullName>
    </submittedName>
</protein>
<dbReference type="InterPro" id="IPR052934">
    <property type="entry name" value="Methyl-DNA_Rec/Restrict_Enz"/>
</dbReference>
<organism evidence="2 3">
    <name type="scientific">Arcicella aquatica</name>
    <dbReference type="NCBI Taxonomy" id="217141"/>
    <lineage>
        <taxon>Bacteria</taxon>
        <taxon>Pseudomonadati</taxon>
        <taxon>Bacteroidota</taxon>
        <taxon>Cytophagia</taxon>
        <taxon>Cytophagales</taxon>
        <taxon>Flectobacillaceae</taxon>
        <taxon>Arcicella</taxon>
    </lineage>
</organism>
<name>A0ABU5QJ19_9BACT</name>
<dbReference type="SMART" id="SM00382">
    <property type="entry name" value="AAA"/>
    <property type="match status" value="1"/>
</dbReference>
<evidence type="ECO:0000313" key="3">
    <source>
        <dbReference type="Proteomes" id="UP001304671"/>
    </source>
</evidence>
<accession>A0ABU5QJ19</accession>
<dbReference type="InterPro" id="IPR015947">
    <property type="entry name" value="PUA-like_sf"/>
</dbReference>
<keyword evidence="3" id="KW-1185">Reference proteome</keyword>
<reference evidence="2 3" key="1">
    <citation type="submission" date="2023-12" db="EMBL/GenBank/DDBJ databases">
        <title>Novel species of the genus Arcicella isolated from rivers.</title>
        <authorList>
            <person name="Lu H."/>
        </authorList>
    </citation>
    <scope>NUCLEOTIDE SEQUENCE [LARGE SCALE GENOMIC DNA]</scope>
    <source>
        <strain evidence="2 3">LMG 21963</strain>
    </source>
</reference>
<dbReference type="CDD" id="cd00009">
    <property type="entry name" value="AAA"/>
    <property type="match status" value="1"/>
</dbReference>
<dbReference type="PANTHER" id="PTHR37291">
    <property type="entry name" value="5-METHYLCYTOSINE-SPECIFIC RESTRICTION ENZYME B"/>
    <property type="match status" value="1"/>
</dbReference>
<dbReference type="Pfam" id="PF01878">
    <property type="entry name" value="EVE"/>
    <property type="match status" value="1"/>
</dbReference>
<dbReference type="InterPro" id="IPR027417">
    <property type="entry name" value="P-loop_NTPase"/>
</dbReference>
<dbReference type="Gene3D" id="3.10.590.10">
    <property type="entry name" value="ph1033 like domains"/>
    <property type="match status" value="1"/>
</dbReference>
<evidence type="ECO:0000313" key="2">
    <source>
        <dbReference type="EMBL" id="MEA5257028.1"/>
    </source>
</evidence>
<dbReference type="SUPFAM" id="SSF52540">
    <property type="entry name" value="P-loop containing nucleoside triphosphate hydrolases"/>
    <property type="match status" value="1"/>
</dbReference>